<dbReference type="PANTHER" id="PTHR33571">
    <property type="entry name" value="SSL8005 PROTEIN"/>
    <property type="match status" value="1"/>
</dbReference>
<keyword evidence="12" id="KW-1185">Reference proteome</keyword>
<sequence>MHPSIAQKRQQISDICRRFHVRRLEVFGSAARGYDFDAATSDIDLLIEFEPDPPMGLFDAYFELRDALSRLLGRDVDLVCANAVRNPYVRASIDRTRELLHGA</sequence>
<keyword evidence="4" id="KW-0548">Nucleotidyltransferase</keyword>
<dbReference type="SUPFAM" id="SSF81301">
    <property type="entry name" value="Nucleotidyltransferase"/>
    <property type="match status" value="1"/>
</dbReference>
<evidence type="ECO:0000256" key="4">
    <source>
        <dbReference type="ARBA" id="ARBA00022695"/>
    </source>
</evidence>
<keyword evidence="7" id="KW-0067">ATP-binding</keyword>
<dbReference type="PANTHER" id="PTHR33571:SF12">
    <property type="entry name" value="BSL3053 PROTEIN"/>
    <property type="match status" value="1"/>
</dbReference>
<evidence type="ECO:0000256" key="7">
    <source>
        <dbReference type="ARBA" id="ARBA00022840"/>
    </source>
</evidence>
<dbReference type="Gene3D" id="3.30.460.10">
    <property type="entry name" value="Beta Polymerase, domain 2"/>
    <property type="match status" value="1"/>
</dbReference>
<proteinExistence type="inferred from homology"/>
<dbReference type="InterPro" id="IPR052038">
    <property type="entry name" value="Type-VII_TA_antitoxin"/>
</dbReference>
<organism evidence="11 12">
    <name type="scientific">Thiohalocapsa halophila</name>
    <dbReference type="NCBI Taxonomy" id="69359"/>
    <lineage>
        <taxon>Bacteria</taxon>
        <taxon>Pseudomonadati</taxon>
        <taxon>Pseudomonadota</taxon>
        <taxon>Gammaproteobacteria</taxon>
        <taxon>Chromatiales</taxon>
        <taxon>Chromatiaceae</taxon>
        <taxon>Thiohalocapsa</taxon>
    </lineage>
</organism>
<evidence type="ECO:0000256" key="8">
    <source>
        <dbReference type="ARBA" id="ARBA00022842"/>
    </source>
</evidence>
<comment type="caution">
    <text evidence="11">The sequence shown here is derived from an EMBL/GenBank/DDBJ whole genome shotgun (WGS) entry which is preliminary data.</text>
</comment>
<evidence type="ECO:0000259" key="10">
    <source>
        <dbReference type="Pfam" id="PF01909"/>
    </source>
</evidence>
<keyword evidence="2" id="KW-1277">Toxin-antitoxin system</keyword>
<evidence type="ECO:0000256" key="1">
    <source>
        <dbReference type="ARBA" id="ARBA00001946"/>
    </source>
</evidence>
<accession>A0ABS1CNH2</accession>
<evidence type="ECO:0000313" key="12">
    <source>
        <dbReference type="Proteomes" id="UP000748752"/>
    </source>
</evidence>
<dbReference type="InterPro" id="IPR043519">
    <property type="entry name" value="NT_sf"/>
</dbReference>
<keyword evidence="5" id="KW-0479">Metal-binding</keyword>
<gene>
    <name evidence="11" type="ORF">CKO31_22570</name>
</gene>
<dbReference type="Pfam" id="PF01909">
    <property type="entry name" value="NTP_transf_2"/>
    <property type="match status" value="1"/>
</dbReference>
<evidence type="ECO:0000256" key="9">
    <source>
        <dbReference type="ARBA" id="ARBA00038276"/>
    </source>
</evidence>
<keyword evidence="6" id="KW-0547">Nucleotide-binding</keyword>
<dbReference type="CDD" id="cd05403">
    <property type="entry name" value="NT_KNTase_like"/>
    <property type="match status" value="1"/>
</dbReference>
<comment type="similarity">
    <text evidence="9">Belongs to the MntA antitoxin family.</text>
</comment>
<evidence type="ECO:0000256" key="2">
    <source>
        <dbReference type="ARBA" id="ARBA00022649"/>
    </source>
</evidence>
<evidence type="ECO:0000313" key="11">
    <source>
        <dbReference type="EMBL" id="MBK1633480.1"/>
    </source>
</evidence>
<reference evidence="11 12" key="1">
    <citation type="journal article" date="2020" name="Microorganisms">
        <title>Osmotic Adaptation and Compatible Solute Biosynthesis of Phototrophic Bacteria as Revealed from Genome Analyses.</title>
        <authorList>
            <person name="Imhoff J.F."/>
            <person name="Rahn T."/>
            <person name="Kunzel S."/>
            <person name="Keller A."/>
            <person name="Neulinger S.C."/>
        </authorList>
    </citation>
    <scope>NUCLEOTIDE SEQUENCE [LARGE SCALE GENOMIC DNA]</scope>
    <source>
        <strain evidence="11 12">DSM 6210</strain>
    </source>
</reference>
<evidence type="ECO:0000256" key="3">
    <source>
        <dbReference type="ARBA" id="ARBA00022679"/>
    </source>
</evidence>
<protein>
    <submittedName>
        <fullName evidence="11">DNA polymerase III subunit beta</fullName>
    </submittedName>
</protein>
<name>A0ABS1CNH2_9GAMM</name>
<evidence type="ECO:0000256" key="6">
    <source>
        <dbReference type="ARBA" id="ARBA00022741"/>
    </source>
</evidence>
<dbReference type="InterPro" id="IPR002934">
    <property type="entry name" value="Polymerase_NTP_transf_dom"/>
</dbReference>
<dbReference type="Proteomes" id="UP000748752">
    <property type="component" value="Unassembled WGS sequence"/>
</dbReference>
<feature type="domain" description="Polymerase nucleotidyl transferase" evidence="10">
    <location>
        <begin position="10"/>
        <end position="93"/>
    </location>
</feature>
<dbReference type="EMBL" id="NRRV01000088">
    <property type="protein sequence ID" value="MBK1633480.1"/>
    <property type="molecule type" value="Genomic_DNA"/>
</dbReference>
<comment type="cofactor">
    <cofactor evidence="1">
        <name>Mg(2+)</name>
        <dbReference type="ChEBI" id="CHEBI:18420"/>
    </cofactor>
</comment>
<keyword evidence="8" id="KW-0460">Magnesium</keyword>
<evidence type="ECO:0000256" key="5">
    <source>
        <dbReference type="ARBA" id="ARBA00022723"/>
    </source>
</evidence>
<keyword evidence="3" id="KW-0808">Transferase</keyword>